<organism evidence="1 2">
    <name type="scientific">Nezara viridula</name>
    <name type="common">Southern green stink bug</name>
    <name type="synonym">Cimex viridulus</name>
    <dbReference type="NCBI Taxonomy" id="85310"/>
    <lineage>
        <taxon>Eukaryota</taxon>
        <taxon>Metazoa</taxon>
        <taxon>Ecdysozoa</taxon>
        <taxon>Arthropoda</taxon>
        <taxon>Hexapoda</taxon>
        <taxon>Insecta</taxon>
        <taxon>Pterygota</taxon>
        <taxon>Neoptera</taxon>
        <taxon>Paraneoptera</taxon>
        <taxon>Hemiptera</taxon>
        <taxon>Heteroptera</taxon>
        <taxon>Panheteroptera</taxon>
        <taxon>Pentatomomorpha</taxon>
        <taxon>Pentatomoidea</taxon>
        <taxon>Pentatomidae</taxon>
        <taxon>Pentatominae</taxon>
        <taxon>Nezara</taxon>
    </lineage>
</organism>
<gene>
    <name evidence="1" type="ORF">NEZAVI_LOCUS5596</name>
</gene>
<keyword evidence="2" id="KW-1185">Reference proteome</keyword>
<evidence type="ECO:0000313" key="2">
    <source>
        <dbReference type="Proteomes" id="UP001152798"/>
    </source>
</evidence>
<proteinExistence type="predicted"/>
<sequence>MCIAGLLLDWQGIDGQDVTEIYQDTQAK</sequence>
<dbReference type="Proteomes" id="UP001152798">
    <property type="component" value="Chromosome 3"/>
</dbReference>
<protein>
    <submittedName>
        <fullName evidence="1">Uncharacterized protein</fullName>
    </submittedName>
</protein>
<dbReference type="AlphaFoldDB" id="A0A9P0H432"/>
<accession>A0A9P0H432</accession>
<reference evidence="1" key="1">
    <citation type="submission" date="2022-01" db="EMBL/GenBank/DDBJ databases">
        <authorList>
            <person name="King R."/>
        </authorList>
    </citation>
    <scope>NUCLEOTIDE SEQUENCE</scope>
</reference>
<name>A0A9P0H432_NEZVI</name>
<dbReference type="EMBL" id="OV725079">
    <property type="protein sequence ID" value="CAH1395296.1"/>
    <property type="molecule type" value="Genomic_DNA"/>
</dbReference>
<evidence type="ECO:0000313" key="1">
    <source>
        <dbReference type="EMBL" id="CAH1395296.1"/>
    </source>
</evidence>